<accession>A0A1N7DVN9</accession>
<sequence>MIKNLILWIINSYRRYISIIIPARCRYYPSCSLYGKQAMLWHDTTKGLWLVIRRVASCHPWGGSGVDFVPLPLYRYHYQISSLTVCKVACDNTSYVARLNFLMNK</sequence>
<dbReference type="SMART" id="SM01234">
    <property type="entry name" value="Haemolytic"/>
    <property type="match status" value="1"/>
</dbReference>
<dbReference type="HAMAP" id="MF_00386">
    <property type="entry name" value="UPF0161_YidD"/>
    <property type="match status" value="1"/>
</dbReference>
<gene>
    <name evidence="2" type="ORF">SAMN02745664_102157</name>
</gene>
<evidence type="ECO:0000313" key="3">
    <source>
        <dbReference type="Proteomes" id="UP000187495"/>
    </source>
</evidence>
<dbReference type="GO" id="GO:0005886">
    <property type="term" value="C:plasma membrane"/>
    <property type="evidence" value="ECO:0007669"/>
    <property type="project" value="UniProtKB-SubCell"/>
</dbReference>
<keyword evidence="1" id="KW-0472">Membrane</keyword>
<keyword evidence="3" id="KW-1185">Reference proteome</keyword>
<protein>
    <recommendedName>
        <fullName evidence="1">Putative membrane protein insertion efficiency factor</fullName>
    </recommendedName>
</protein>
<dbReference type="EMBL" id="FTNU01000002">
    <property type="protein sequence ID" value="SIR79886.1"/>
    <property type="molecule type" value="Genomic_DNA"/>
</dbReference>
<reference evidence="3" key="1">
    <citation type="submission" date="2017-01" db="EMBL/GenBank/DDBJ databases">
        <authorList>
            <person name="Varghese N."/>
            <person name="Submissions S."/>
        </authorList>
    </citation>
    <scope>NUCLEOTIDE SEQUENCE [LARGE SCALE GENOMIC DNA]</scope>
    <source>
        <strain evidence="3">DSM 21768</strain>
    </source>
</reference>
<comment type="function">
    <text evidence="1">Could be involved in insertion of integral membrane proteins into the membrane.</text>
</comment>
<dbReference type="AlphaFoldDB" id="A0A1N7DVN9"/>
<comment type="subcellular location">
    <subcellularLocation>
        <location evidence="1">Cell membrane</location>
        <topology evidence="1">Peripheral membrane protein</topology>
        <orientation evidence="1">Cytoplasmic side</orientation>
    </subcellularLocation>
</comment>
<evidence type="ECO:0000313" key="2">
    <source>
        <dbReference type="EMBL" id="SIR79886.1"/>
    </source>
</evidence>
<dbReference type="InterPro" id="IPR002696">
    <property type="entry name" value="Membr_insert_effic_factor_YidD"/>
</dbReference>
<dbReference type="Pfam" id="PF01809">
    <property type="entry name" value="YidD"/>
    <property type="match status" value="1"/>
</dbReference>
<dbReference type="RefSeq" id="WP_076554635.1">
    <property type="nucleotide sequence ID" value="NZ_FTNU01000002.1"/>
</dbReference>
<dbReference type="PANTHER" id="PTHR33383:SF1">
    <property type="entry name" value="MEMBRANE PROTEIN INSERTION EFFICIENCY FACTOR-RELATED"/>
    <property type="match status" value="1"/>
</dbReference>
<dbReference type="STRING" id="34061.B0189_02955"/>
<organism evidence="2 3">
    <name type="scientific">Moraxella cuniculi DSM 21768</name>
    <dbReference type="NCBI Taxonomy" id="1122245"/>
    <lineage>
        <taxon>Bacteria</taxon>
        <taxon>Pseudomonadati</taxon>
        <taxon>Pseudomonadota</taxon>
        <taxon>Gammaproteobacteria</taxon>
        <taxon>Moraxellales</taxon>
        <taxon>Moraxellaceae</taxon>
        <taxon>Moraxella</taxon>
    </lineage>
</organism>
<evidence type="ECO:0000256" key="1">
    <source>
        <dbReference type="HAMAP-Rule" id="MF_00386"/>
    </source>
</evidence>
<proteinExistence type="inferred from homology"/>
<dbReference type="NCBIfam" id="TIGR00278">
    <property type="entry name" value="membrane protein insertion efficiency factor YidD"/>
    <property type="match status" value="1"/>
</dbReference>
<dbReference type="PANTHER" id="PTHR33383">
    <property type="entry name" value="MEMBRANE PROTEIN INSERTION EFFICIENCY FACTOR-RELATED"/>
    <property type="match status" value="1"/>
</dbReference>
<dbReference type="Proteomes" id="UP000187495">
    <property type="component" value="Unassembled WGS sequence"/>
</dbReference>
<comment type="similarity">
    <text evidence="1">Belongs to the UPF0161 family.</text>
</comment>
<name>A0A1N7DVN9_9GAMM</name>
<keyword evidence="1" id="KW-1003">Cell membrane</keyword>